<keyword evidence="3" id="KW-1185">Reference proteome</keyword>
<name>A0A6G1I799_9PEZI</name>
<proteinExistence type="predicted"/>
<organism evidence="2 3">
    <name type="scientific">Trichodelitschia bisporula</name>
    <dbReference type="NCBI Taxonomy" id="703511"/>
    <lineage>
        <taxon>Eukaryota</taxon>
        <taxon>Fungi</taxon>
        <taxon>Dikarya</taxon>
        <taxon>Ascomycota</taxon>
        <taxon>Pezizomycotina</taxon>
        <taxon>Dothideomycetes</taxon>
        <taxon>Dothideomycetes incertae sedis</taxon>
        <taxon>Phaeotrichales</taxon>
        <taxon>Phaeotrichaceae</taxon>
        <taxon>Trichodelitschia</taxon>
    </lineage>
</organism>
<feature type="region of interest" description="Disordered" evidence="1">
    <location>
        <begin position="521"/>
        <end position="575"/>
    </location>
</feature>
<feature type="compositionally biased region" description="Polar residues" evidence="1">
    <location>
        <begin position="521"/>
        <end position="540"/>
    </location>
</feature>
<feature type="compositionally biased region" description="Basic residues" evidence="1">
    <location>
        <begin position="34"/>
        <end position="47"/>
    </location>
</feature>
<feature type="region of interest" description="Disordered" evidence="1">
    <location>
        <begin position="1"/>
        <end position="105"/>
    </location>
</feature>
<feature type="compositionally biased region" description="Polar residues" evidence="1">
    <location>
        <begin position="549"/>
        <end position="560"/>
    </location>
</feature>
<feature type="compositionally biased region" description="Low complexity" evidence="1">
    <location>
        <begin position="75"/>
        <end position="85"/>
    </location>
</feature>
<evidence type="ECO:0000313" key="2">
    <source>
        <dbReference type="EMBL" id="KAF2404183.1"/>
    </source>
</evidence>
<dbReference type="EMBL" id="ML996688">
    <property type="protein sequence ID" value="KAF2404183.1"/>
    <property type="molecule type" value="Genomic_DNA"/>
</dbReference>
<feature type="region of interest" description="Disordered" evidence="1">
    <location>
        <begin position="900"/>
        <end position="920"/>
    </location>
</feature>
<evidence type="ECO:0000313" key="3">
    <source>
        <dbReference type="Proteomes" id="UP000799640"/>
    </source>
</evidence>
<gene>
    <name evidence="2" type="ORF">EJ06DRAFT_553109</name>
</gene>
<reference evidence="2" key="1">
    <citation type="journal article" date="2020" name="Stud. Mycol.">
        <title>101 Dothideomycetes genomes: a test case for predicting lifestyles and emergence of pathogens.</title>
        <authorList>
            <person name="Haridas S."/>
            <person name="Albert R."/>
            <person name="Binder M."/>
            <person name="Bloem J."/>
            <person name="Labutti K."/>
            <person name="Salamov A."/>
            <person name="Andreopoulos B."/>
            <person name="Baker S."/>
            <person name="Barry K."/>
            <person name="Bills G."/>
            <person name="Bluhm B."/>
            <person name="Cannon C."/>
            <person name="Castanera R."/>
            <person name="Culley D."/>
            <person name="Daum C."/>
            <person name="Ezra D."/>
            <person name="Gonzalez J."/>
            <person name="Henrissat B."/>
            <person name="Kuo A."/>
            <person name="Liang C."/>
            <person name="Lipzen A."/>
            <person name="Lutzoni F."/>
            <person name="Magnuson J."/>
            <person name="Mondo S."/>
            <person name="Nolan M."/>
            <person name="Ohm R."/>
            <person name="Pangilinan J."/>
            <person name="Park H.-J."/>
            <person name="Ramirez L."/>
            <person name="Alfaro M."/>
            <person name="Sun H."/>
            <person name="Tritt A."/>
            <person name="Yoshinaga Y."/>
            <person name="Zwiers L.-H."/>
            <person name="Turgeon B."/>
            <person name="Goodwin S."/>
            <person name="Spatafora J."/>
            <person name="Crous P."/>
            <person name="Grigoriev I."/>
        </authorList>
    </citation>
    <scope>NUCLEOTIDE SEQUENCE</scope>
    <source>
        <strain evidence="2">CBS 262.69</strain>
    </source>
</reference>
<dbReference type="AlphaFoldDB" id="A0A6G1I799"/>
<dbReference type="PANTHER" id="PTHR42345:SF2">
    <property type="entry name" value="HELICASE-LIKE PROTEIN"/>
    <property type="match status" value="1"/>
</dbReference>
<evidence type="ECO:0000256" key="1">
    <source>
        <dbReference type="SAM" id="MobiDB-lite"/>
    </source>
</evidence>
<accession>A0A6G1I799</accession>
<dbReference type="Proteomes" id="UP000799640">
    <property type="component" value="Unassembled WGS sequence"/>
</dbReference>
<dbReference type="PANTHER" id="PTHR42345">
    <property type="entry name" value="TPR_REGION DOMAIN-CONTAINING PROTEIN"/>
    <property type="match status" value="1"/>
</dbReference>
<feature type="compositionally biased region" description="Basic and acidic residues" evidence="1">
    <location>
        <begin position="59"/>
        <end position="71"/>
    </location>
</feature>
<protein>
    <submittedName>
        <fullName evidence="2">Uncharacterized protein</fullName>
    </submittedName>
</protein>
<sequence length="1010" mass="110638">MPFKWSTRRQPSSESQLKTNVKAKQPNRLISLLRRQKEKWGKRKRATHGSAAAAPLPHDPGDTVEARDDRPVPVPAVEEAASAPEGKPDESPAPPEDEPETVQRVDEASVQKLFSGAPQFTIGNYNGAPRPAMSFPWDRSLHVRDVSDCRPLEHPAFAAATLRRHNIEPETRGEGDAAFVGYEIGVQEVPSMLSARGNEPGTVGWEYFLEDPVGDAVGHGREENEEEGFGDLRSWELLQVSPEKIGIRPFELEAVAERLAEMSDAYQALREASVKIDMLKSQTPVELYTVLFGKLLTPPKFDSSTEDPTGLKVQIEALTKTLKIKGVWFDFSQVEWRIRAGQLLWSEESQDGLSPDEEQDDRGLPERSIFLLQLLLACELLFRLDAIASLSAQEVTQRLHLTSEEIANFRDLETRKTRWDLVLARRFLDSVQAKTITRSTVVQHSLPQRGFFMLGSQPEPTTTTRETTDVVFLPRKAAQQISGLLHFARTLDWPEIDVFETHLSSSLSAQAEEDALLIPSPSTYATPLSTPRSSGATPRNSGYFERPTSFRNNTQRSFQLNPPVPISSRNSDESVKTPPTALIGGWLTRSLISGLILPGEPLSHFLISALLENDPAALATLGDSATLYGGFAYRARSYWSKACIVARVLAPLRGAAESMGWVSVPLVPRGLLGGAGWIEIATRPPPTHTEAPEPLIKRKDDLVRDMDFLAGDRAGNVPAEDLVLPMDPERLPSRGIWFEGLKIEPDVPTVVVHSADESEGAGVGVGEDDLMPERATVYAAECRFSSASMSRELGHPGVPLAHLVQFVSAMPCTPPGLETLGVLRRGDEGEGVGVEKVSRVPGHPLHVKRGFEVVTAVELLGKGFEAPGGKVLVVDARGDRVLEVLARAWCSWRRKDALATPEDTGDFDPGPPHASGGQPDSTRLRLVLQSVNMMQALDLSTDQALNLITFEMSRYLGLHRGAALNLPRPENSQPGEAALSEDILGVGMEVRLGCIVEKRMRAGGGGEYPR</sequence>
<feature type="compositionally biased region" description="Polar residues" evidence="1">
    <location>
        <begin position="8"/>
        <end position="19"/>
    </location>
</feature>
<dbReference type="OrthoDB" id="5420387at2759"/>